<dbReference type="InterPro" id="IPR000760">
    <property type="entry name" value="Inositol_monophosphatase-like"/>
</dbReference>
<dbReference type="InterPro" id="IPR020550">
    <property type="entry name" value="Inositol_monophosphatase_CS"/>
</dbReference>
<dbReference type="GO" id="GO:0046854">
    <property type="term" value="P:phosphatidylinositol phosphate biosynthetic process"/>
    <property type="evidence" value="ECO:0007669"/>
    <property type="project" value="InterPro"/>
</dbReference>
<reference evidence="10 11" key="1">
    <citation type="submission" date="2018-11" db="EMBL/GenBank/DDBJ databases">
        <title>Genomic Encyclopedia of Type Strains, Phase IV (KMG-IV): sequencing the most valuable type-strain genomes for metagenomic binning, comparative biology and taxonomic classification.</title>
        <authorList>
            <person name="Goeker M."/>
        </authorList>
    </citation>
    <scope>NUCLEOTIDE SEQUENCE [LARGE SCALE GENOMIC DNA]</scope>
    <source>
        <strain evidence="10 11">DSM 21945</strain>
    </source>
</reference>
<name>A0A3N1PNV9_9GAMM</name>
<dbReference type="FunFam" id="3.30.540.10:FF:000003">
    <property type="entry name" value="Inositol-1-monophosphatase"/>
    <property type="match status" value="1"/>
</dbReference>
<keyword evidence="6" id="KW-0889">Transcription antitermination</keyword>
<keyword evidence="6" id="KW-0804">Transcription</keyword>
<accession>A0A3N1PNV9</accession>
<dbReference type="SUPFAM" id="SSF56655">
    <property type="entry name" value="Carbohydrate phosphatase"/>
    <property type="match status" value="1"/>
</dbReference>
<comment type="cofactor">
    <cofactor evidence="2 8 9">
        <name>Mg(2+)</name>
        <dbReference type="ChEBI" id="CHEBI:18420"/>
    </cofactor>
</comment>
<keyword evidence="5 9" id="KW-0378">Hydrolase</keyword>
<dbReference type="PRINTS" id="PR01959">
    <property type="entry name" value="SBIMPHPHTASE"/>
</dbReference>
<dbReference type="InterPro" id="IPR020583">
    <property type="entry name" value="Inositol_monoP_metal-BS"/>
</dbReference>
<feature type="binding site" evidence="8">
    <location>
        <position position="85"/>
    </location>
    <ligand>
        <name>Mg(2+)</name>
        <dbReference type="ChEBI" id="CHEBI:18420"/>
        <label>1</label>
        <note>catalytic</note>
    </ligand>
</feature>
<evidence type="ECO:0000256" key="1">
    <source>
        <dbReference type="ARBA" id="ARBA00001033"/>
    </source>
</evidence>
<evidence type="ECO:0000256" key="4">
    <source>
        <dbReference type="ARBA" id="ARBA00022723"/>
    </source>
</evidence>
<keyword evidence="7 8" id="KW-0460">Magnesium</keyword>
<dbReference type="Pfam" id="PF00459">
    <property type="entry name" value="Inositol_P"/>
    <property type="match status" value="1"/>
</dbReference>
<dbReference type="InterPro" id="IPR033942">
    <property type="entry name" value="IMPase"/>
</dbReference>
<dbReference type="PANTHER" id="PTHR20854:SF4">
    <property type="entry name" value="INOSITOL-1-MONOPHOSPHATASE-RELATED"/>
    <property type="match status" value="1"/>
</dbReference>
<dbReference type="AlphaFoldDB" id="A0A3N1PNV9"/>
<dbReference type="PANTHER" id="PTHR20854">
    <property type="entry name" value="INOSITOL MONOPHOSPHATASE"/>
    <property type="match status" value="1"/>
</dbReference>
<evidence type="ECO:0000256" key="5">
    <source>
        <dbReference type="ARBA" id="ARBA00022801"/>
    </source>
</evidence>
<comment type="similarity">
    <text evidence="3 9">Belongs to the inositol monophosphatase superfamily.</text>
</comment>
<dbReference type="OrthoDB" id="9785695at2"/>
<dbReference type="GO" id="GO:0006020">
    <property type="term" value="P:inositol metabolic process"/>
    <property type="evidence" value="ECO:0007669"/>
    <property type="project" value="TreeGrafter"/>
</dbReference>
<dbReference type="GO" id="GO:0007165">
    <property type="term" value="P:signal transduction"/>
    <property type="evidence" value="ECO:0007669"/>
    <property type="project" value="TreeGrafter"/>
</dbReference>
<dbReference type="CDD" id="cd01639">
    <property type="entry name" value="IMPase"/>
    <property type="match status" value="1"/>
</dbReference>
<comment type="caution">
    <text evidence="10">The sequence shown here is derived from an EMBL/GenBank/DDBJ whole genome shotgun (WGS) entry which is preliminary data.</text>
</comment>
<dbReference type="Gene3D" id="3.30.540.10">
    <property type="entry name" value="Fructose-1,6-Bisphosphatase, subunit A, domain 1"/>
    <property type="match status" value="1"/>
</dbReference>
<evidence type="ECO:0000256" key="6">
    <source>
        <dbReference type="ARBA" id="ARBA00022814"/>
    </source>
</evidence>
<feature type="binding site" evidence="8">
    <location>
        <position position="67"/>
    </location>
    <ligand>
        <name>Mg(2+)</name>
        <dbReference type="ChEBI" id="CHEBI:18420"/>
        <label>1</label>
        <note>catalytic</note>
    </ligand>
</feature>
<proteinExistence type="inferred from homology"/>
<dbReference type="FunFam" id="3.40.190.80:FF:000020">
    <property type="entry name" value="Fructose-1,6-bisphosphatase/inositol-1-monophosphatase"/>
    <property type="match status" value="1"/>
</dbReference>
<dbReference type="PRINTS" id="PR00377">
    <property type="entry name" value="IMPHPHTASES"/>
</dbReference>
<evidence type="ECO:0000313" key="10">
    <source>
        <dbReference type="EMBL" id="ROQ28657.1"/>
    </source>
</evidence>
<evidence type="ECO:0000256" key="7">
    <source>
        <dbReference type="ARBA" id="ARBA00022842"/>
    </source>
</evidence>
<dbReference type="EC" id="3.1.3.25" evidence="9"/>
<gene>
    <name evidence="10" type="ORF">EDC28_103250</name>
</gene>
<evidence type="ECO:0000256" key="3">
    <source>
        <dbReference type="ARBA" id="ARBA00009759"/>
    </source>
</evidence>
<dbReference type="EMBL" id="RJUL01000003">
    <property type="protein sequence ID" value="ROQ28657.1"/>
    <property type="molecule type" value="Genomic_DNA"/>
</dbReference>
<dbReference type="InterPro" id="IPR022337">
    <property type="entry name" value="Inositol_monophosphatase_SuhB"/>
</dbReference>
<feature type="binding site" evidence="8">
    <location>
        <position position="210"/>
    </location>
    <ligand>
        <name>Mg(2+)</name>
        <dbReference type="ChEBI" id="CHEBI:18420"/>
        <label>1</label>
        <note>catalytic</note>
    </ligand>
</feature>
<keyword evidence="4 8" id="KW-0479">Metal-binding</keyword>
<dbReference type="GO" id="GO:0046872">
    <property type="term" value="F:metal ion binding"/>
    <property type="evidence" value="ECO:0007669"/>
    <property type="project" value="UniProtKB-KW"/>
</dbReference>
<evidence type="ECO:0000256" key="2">
    <source>
        <dbReference type="ARBA" id="ARBA00001946"/>
    </source>
</evidence>
<dbReference type="Gene3D" id="3.40.190.80">
    <property type="match status" value="1"/>
</dbReference>
<keyword evidence="6" id="KW-0805">Transcription regulation</keyword>
<keyword evidence="11" id="KW-1185">Reference proteome</keyword>
<feature type="binding site" evidence="8">
    <location>
        <position position="84"/>
    </location>
    <ligand>
        <name>Mg(2+)</name>
        <dbReference type="ChEBI" id="CHEBI:18420"/>
        <label>1</label>
        <note>catalytic</note>
    </ligand>
</feature>
<organism evidence="10 11">
    <name type="scientific">Gallaecimonas pentaromativorans</name>
    <dbReference type="NCBI Taxonomy" id="584787"/>
    <lineage>
        <taxon>Bacteria</taxon>
        <taxon>Pseudomonadati</taxon>
        <taxon>Pseudomonadota</taxon>
        <taxon>Gammaproteobacteria</taxon>
        <taxon>Enterobacterales</taxon>
        <taxon>Gallaecimonadaceae</taxon>
        <taxon>Gallaecimonas</taxon>
    </lineage>
</organism>
<dbReference type="PROSITE" id="PS00629">
    <property type="entry name" value="IMP_1"/>
    <property type="match status" value="1"/>
</dbReference>
<feature type="binding site" evidence="8">
    <location>
        <position position="82"/>
    </location>
    <ligand>
        <name>Mg(2+)</name>
        <dbReference type="ChEBI" id="CHEBI:18420"/>
        <label>1</label>
        <note>catalytic</note>
    </ligand>
</feature>
<protein>
    <recommendedName>
        <fullName evidence="9">Inositol-1-monophosphatase</fullName>
        <ecNumber evidence="9">3.1.3.25</ecNumber>
    </recommendedName>
</protein>
<sequence>MHPMLNIAVRAARAAGTFVAKSFEQPEKIEAQVKGTNDWVTNIDKEAERLIIDTIKKSYPDHAFVGEEGGAQGESDYQWVIDPLDGTTNFLRGIPHFCVSIALRVKGKTEQAVVFDPIRGEIFTASRGMGAQLNGKRLRVSAVKELNGTILATGLPFKQRQHYNSYMALFTAIFEKAADVRRSGSAALDLSYLAAGRIDGFFELGLKPWDIAAGELIAREAGAIVTDFSGGHDYFKSGNIVAAPARMLPALLGTIKPLLTDAIAK</sequence>
<dbReference type="RefSeq" id="WP_050657236.1">
    <property type="nucleotide sequence ID" value="NZ_JBLXEP010000016.1"/>
</dbReference>
<evidence type="ECO:0000256" key="8">
    <source>
        <dbReference type="PIRSR" id="PIRSR600760-2"/>
    </source>
</evidence>
<dbReference type="Proteomes" id="UP000268033">
    <property type="component" value="Unassembled WGS sequence"/>
</dbReference>
<dbReference type="PROSITE" id="PS00630">
    <property type="entry name" value="IMP_2"/>
    <property type="match status" value="1"/>
</dbReference>
<dbReference type="GO" id="GO:0031564">
    <property type="term" value="P:transcription antitermination"/>
    <property type="evidence" value="ECO:0007669"/>
    <property type="project" value="UniProtKB-KW"/>
</dbReference>
<evidence type="ECO:0000256" key="9">
    <source>
        <dbReference type="RuleBase" id="RU364068"/>
    </source>
</evidence>
<dbReference type="GO" id="GO:0008934">
    <property type="term" value="F:inositol monophosphate 1-phosphatase activity"/>
    <property type="evidence" value="ECO:0007669"/>
    <property type="project" value="InterPro"/>
</dbReference>
<comment type="catalytic activity">
    <reaction evidence="1 9">
        <text>a myo-inositol phosphate + H2O = myo-inositol + phosphate</text>
        <dbReference type="Rhea" id="RHEA:24056"/>
        <dbReference type="ChEBI" id="CHEBI:15377"/>
        <dbReference type="ChEBI" id="CHEBI:17268"/>
        <dbReference type="ChEBI" id="CHEBI:43474"/>
        <dbReference type="ChEBI" id="CHEBI:84139"/>
        <dbReference type="EC" id="3.1.3.25"/>
    </reaction>
</comment>
<dbReference type="NCBIfam" id="NF008027">
    <property type="entry name" value="PRK10757.1"/>
    <property type="match status" value="1"/>
</dbReference>
<dbReference type="STRING" id="584787.GCA_001247655_00156"/>
<evidence type="ECO:0000313" key="11">
    <source>
        <dbReference type="Proteomes" id="UP000268033"/>
    </source>
</evidence>